<accession>A0ABU7KYE8</accession>
<evidence type="ECO:0000313" key="2">
    <source>
        <dbReference type="EMBL" id="MEE2054332.1"/>
    </source>
</evidence>
<evidence type="ECO:0000313" key="3">
    <source>
        <dbReference type="Proteomes" id="UP001348641"/>
    </source>
</evidence>
<comment type="caution">
    <text evidence="2">The sequence shown here is derived from an EMBL/GenBank/DDBJ whole genome shotgun (WGS) entry which is preliminary data.</text>
</comment>
<protein>
    <submittedName>
        <fullName evidence="2">Uncharacterized protein</fullName>
    </submittedName>
</protein>
<evidence type="ECO:0000256" key="1">
    <source>
        <dbReference type="SAM" id="SignalP"/>
    </source>
</evidence>
<feature type="signal peptide" evidence="1">
    <location>
        <begin position="1"/>
        <end position="25"/>
    </location>
</feature>
<name>A0ABU7KYE8_9ACTN</name>
<dbReference type="RefSeq" id="WP_267945496.1">
    <property type="nucleotide sequence ID" value="NZ_BAAAJA010000017.1"/>
</dbReference>
<organism evidence="2 3">
    <name type="scientific">Nocardiopsis tropica</name>
    <dbReference type="NCBI Taxonomy" id="109330"/>
    <lineage>
        <taxon>Bacteria</taxon>
        <taxon>Bacillati</taxon>
        <taxon>Actinomycetota</taxon>
        <taxon>Actinomycetes</taxon>
        <taxon>Streptosporangiales</taxon>
        <taxon>Nocardiopsidaceae</taxon>
        <taxon>Nocardiopsis</taxon>
    </lineage>
</organism>
<reference evidence="2 3" key="1">
    <citation type="submission" date="2023-07" db="EMBL/GenBank/DDBJ databases">
        <authorList>
            <person name="Girao M."/>
            <person name="Carvalho M.F."/>
        </authorList>
    </citation>
    <scope>NUCLEOTIDE SEQUENCE [LARGE SCALE GENOMIC DNA]</scope>
    <source>
        <strain evidence="2 3">66/93</strain>
    </source>
</reference>
<gene>
    <name evidence="2" type="ORF">Q8A49_27920</name>
</gene>
<feature type="chain" id="PRO_5045293745" evidence="1">
    <location>
        <begin position="26"/>
        <end position="82"/>
    </location>
</feature>
<proteinExistence type="predicted"/>
<sequence>MLRPSRALVTTALALGIALGAPAVASADARFHSQDSFAGPKGASITVVRSVVTDDGRVSYEKVTYTAGPKGAGVSGVRSGAR</sequence>
<dbReference type="Proteomes" id="UP001348641">
    <property type="component" value="Unassembled WGS sequence"/>
</dbReference>
<dbReference type="EMBL" id="JAUUCC010000106">
    <property type="protein sequence ID" value="MEE2054332.1"/>
    <property type="molecule type" value="Genomic_DNA"/>
</dbReference>
<keyword evidence="1" id="KW-0732">Signal</keyword>